<feature type="compositionally biased region" description="Basic and acidic residues" evidence="1">
    <location>
        <begin position="94"/>
        <end position="109"/>
    </location>
</feature>
<protein>
    <submittedName>
        <fullName evidence="2">Uncharacterized protein</fullName>
    </submittedName>
</protein>
<evidence type="ECO:0000256" key="1">
    <source>
        <dbReference type="SAM" id="MobiDB-lite"/>
    </source>
</evidence>
<accession>N1QY69</accession>
<dbReference type="EnsemblPlants" id="EMT16944">
    <property type="protein sequence ID" value="EMT16944"/>
    <property type="gene ID" value="F775_14252"/>
</dbReference>
<sequence length="191" mass="21296">MATAGEKDPLAGVPEEEEAAVAMTVPARQKEESTTPLPPAKNKKGSSSSAGSQEVEVEVEVPMASRRGGEKGFPKAAPPRRGGEKGSSRRGKEKRFPKAGSEEEEKKMPAEMVNDILSWEKPPRFTMFKSAGFFNKLRDELFEYQQQIKEDVEEKGYAELPADYEEYTKEYRKAYLKVFGTEPLPELCLAD</sequence>
<proteinExistence type="predicted"/>
<feature type="compositionally biased region" description="Low complexity" evidence="1">
    <location>
        <begin position="45"/>
        <end position="54"/>
    </location>
</feature>
<feature type="region of interest" description="Disordered" evidence="1">
    <location>
        <begin position="1"/>
        <end position="109"/>
    </location>
</feature>
<reference evidence="2" key="1">
    <citation type="submission" date="2015-06" db="UniProtKB">
        <authorList>
            <consortium name="EnsemblPlants"/>
        </authorList>
    </citation>
    <scope>IDENTIFICATION</scope>
</reference>
<evidence type="ECO:0000313" key="2">
    <source>
        <dbReference type="EnsemblPlants" id="EMT16944"/>
    </source>
</evidence>
<organism evidence="2">
    <name type="scientific">Aegilops tauschii</name>
    <name type="common">Tausch's goatgrass</name>
    <name type="synonym">Aegilops squarrosa</name>
    <dbReference type="NCBI Taxonomy" id="37682"/>
    <lineage>
        <taxon>Eukaryota</taxon>
        <taxon>Viridiplantae</taxon>
        <taxon>Streptophyta</taxon>
        <taxon>Embryophyta</taxon>
        <taxon>Tracheophyta</taxon>
        <taxon>Spermatophyta</taxon>
        <taxon>Magnoliopsida</taxon>
        <taxon>Liliopsida</taxon>
        <taxon>Poales</taxon>
        <taxon>Poaceae</taxon>
        <taxon>BOP clade</taxon>
        <taxon>Pooideae</taxon>
        <taxon>Triticodae</taxon>
        <taxon>Triticeae</taxon>
        <taxon>Triticinae</taxon>
        <taxon>Aegilops</taxon>
    </lineage>
</organism>
<name>N1QY69_AEGTA</name>
<dbReference type="AlphaFoldDB" id="N1QY69"/>